<dbReference type="Proteomes" id="UP000053864">
    <property type="component" value="Unassembled WGS sequence"/>
</dbReference>
<dbReference type="Proteomes" id="UP000053236">
    <property type="component" value="Unassembled WGS sequence"/>
</dbReference>
<name>W2LGY0_PHYNI</name>
<reference evidence="4" key="1">
    <citation type="submission" date="2013-11" db="EMBL/GenBank/DDBJ databases">
        <title>The Genome Sequence of Phytophthora parasitica CHvinca01.</title>
        <authorList>
            <consortium name="The Broad Institute Genomics Platform"/>
            <person name="Russ C."/>
            <person name="Tyler B."/>
            <person name="Panabieres F."/>
            <person name="Shan W."/>
            <person name="Tripathy S."/>
            <person name="Grunwald N."/>
            <person name="Machado M."/>
            <person name="Johnson C.S."/>
            <person name="Arredondo F."/>
            <person name="Hong C."/>
            <person name="Coffey M."/>
            <person name="Young S.K."/>
            <person name="Zeng Q."/>
            <person name="Gargeya S."/>
            <person name="Fitzgerald M."/>
            <person name="Abouelleil A."/>
            <person name="Alvarado L."/>
            <person name="Chapman S.B."/>
            <person name="Gainer-Dewar J."/>
            <person name="Goldberg J."/>
            <person name="Griggs A."/>
            <person name="Gujja S."/>
            <person name="Hansen M."/>
            <person name="Howarth C."/>
            <person name="Imamovic A."/>
            <person name="Ireland A."/>
            <person name="Larimer J."/>
            <person name="McCowan C."/>
            <person name="Murphy C."/>
            <person name="Pearson M."/>
            <person name="Poon T.W."/>
            <person name="Priest M."/>
            <person name="Roberts A."/>
            <person name="Saif S."/>
            <person name="Shea T."/>
            <person name="Sykes S."/>
            <person name="Wortman J."/>
            <person name="Nusbaum C."/>
            <person name="Birren B."/>
        </authorList>
    </citation>
    <scope>NUCLEOTIDE SEQUENCE [LARGE SCALE GENOMIC DNA]</scope>
    <source>
        <strain evidence="4">CHvinca01</strain>
    </source>
</reference>
<organism evidence="4">
    <name type="scientific">Phytophthora nicotianae</name>
    <name type="common">Potato buckeye rot agent</name>
    <name type="synonym">Phytophthora parasitica</name>
    <dbReference type="NCBI Taxonomy" id="4792"/>
    <lineage>
        <taxon>Eukaryota</taxon>
        <taxon>Sar</taxon>
        <taxon>Stramenopiles</taxon>
        <taxon>Oomycota</taxon>
        <taxon>Peronosporomycetes</taxon>
        <taxon>Peronosporales</taxon>
        <taxon>Peronosporaceae</taxon>
        <taxon>Phytophthora</taxon>
    </lineage>
</organism>
<protein>
    <submittedName>
        <fullName evidence="4">Uncharacterized protein</fullName>
    </submittedName>
</protein>
<dbReference type="VEuPathDB" id="FungiDB:PPTG_20976"/>
<evidence type="ECO:0000313" key="5">
    <source>
        <dbReference type="EMBL" id="ETM49074.1"/>
    </source>
</evidence>
<evidence type="ECO:0000313" key="4">
    <source>
        <dbReference type="EMBL" id="ETL95910.1"/>
    </source>
</evidence>
<dbReference type="OrthoDB" id="448649at2759"/>
<reference evidence="5" key="4">
    <citation type="submission" date="2013-11" db="EMBL/GenBank/DDBJ databases">
        <title>The Genome Sequence of Phytophthora parasitica IAC_01/95.</title>
        <authorList>
            <consortium name="The Broad Institute Genomics Platform"/>
            <person name="Russ C."/>
            <person name="Tyler B."/>
            <person name="Panabieres F."/>
            <person name="Shan W."/>
            <person name="Tripathy S."/>
            <person name="Grunwald N."/>
            <person name="Machado M."/>
            <person name="Johnson C.S."/>
            <person name="Arredondo F."/>
            <person name="Hong C."/>
            <person name="Coffey M."/>
            <person name="Young S.K."/>
            <person name="Zeng Q."/>
            <person name="Gargeya S."/>
            <person name="Fitzgerald M."/>
            <person name="Abouelleil A."/>
            <person name="Alvarado L."/>
            <person name="Chapman S.B."/>
            <person name="Gainer-Dewar J."/>
            <person name="Goldberg J."/>
            <person name="Griggs A."/>
            <person name="Gujja S."/>
            <person name="Hansen M."/>
            <person name="Howarth C."/>
            <person name="Imamovic A."/>
            <person name="Ireland A."/>
            <person name="Larimer J."/>
            <person name="McCowan C."/>
            <person name="Murphy C."/>
            <person name="Pearson M."/>
            <person name="Poon T.W."/>
            <person name="Priest M."/>
            <person name="Roberts A."/>
            <person name="Saif S."/>
            <person name="Shea T."/>
            <person name="Sykes S."/>
            <person name="Wortman J."/>
            <person name="Nusbaum C."/>
            <person name="Birren B."/>
        </authorList>
    </citation>
    <scope>NUCLEOTIDE SEQUENCE [LARGE SCALE GENOMIC DNA]</scope>
    <source>
        <strain evidence="5">IAC_01/95</strain>
    </source>
</reference>
<dbReference type="EMBL" id="KI672244">
    <property type="protein sequence ID" value="ETL42761.1"/>
    <property type="molecule type" value="Genomic_DNA"/>
</dbReference>
<dbReference type="Proteomes" id="UP000054423">
    <property type="component" value="Unassembled WGS sequence"/>
</dbReference>
<evidence type="ECO:0000313" key="3">
    <source>
        <dbReference type="EMBL" id="ETL42761.1"/>
    </source>
</evidence>
<reference evidence="2" key="2">
    <citation type="submission" date="2013-11" db="EMBL/GenBank/DDBJ databases">
        <title>The Genome Sequence of Phytophthora parasitica CJ02B3.</title>
        <authorList>
            <consortium name="The Broad Institute Genomics Platform"/>
            <person name="Russ C."/>
            <person name="Tyler B."/>
            <person name="Panabieres F."/>
            <person name="Shan W."/>
            <person name="Tripathy S."/>
            <person name="Grunwald N."/>
            <person name="Machado M."/>
            <person name="Johnson C.S."/>
            <person name="Arredondo F."/>
            <person name="Hong C."/>
            <person name="Coffey M."/>
            <person name="Young S.K."/>
            <person name="Zeng Q."/>
            <person name="Gargeya S."/>
            <person name="Fitzgerald M."/>
            <person name="Abouelleil A."/>
            <person name="Alvarado L."/>
            <person name="Chapman S.B."/>
            <person name="Gainer-Dewar J."/>
            <person name="Goldberg J."/>
            <person name="Griggs A."/>
            <person name="Gujja S."/>
            <person name="Hansen M."/>
            <person name="Howarth C."/>
            <person name="Imamovic A."/>
            <person name="Ireland A."/>
            <person name="Larimer J."/>
            <person name="McCowan C."/>
            <person name="Murphy C."/>
            <person name="Pearson M."/>
            <person name="Poon T.W."/>
            <person name="Priest M."/>
            <person name="Roberts A."/>
            <person name="Saif S."/>
            <person name="Shea T."/>
            <person name="Sykes S."/>
            <person name="Wortman J."/>
            <person name="Nusbaum C."/>
            <person name="Birren B."/>
        </authorList>
    </citation>
    <scope>NUCLEOTIDE SEQUENCE [LARGE SCALE GENOMIC DNA]</scope>
    <source>
        <strain evidence="2">CJ02B3</strain>
    </source>
</reference>
<accession>W2LGY0</accession>
<dbReference type="EMBL" id="KI678958">
    <property type="protein sequence ID" value="ETL95910.1"/>
    <property type="molecule type" value="Genomic_DNA"/>
</dbReference>
<dbReference type="EMBL" id="KI692205">
    <property type="protein sequence ID" value="ETM49074.1"/>
    <property type="molecule type" value="Genomic_DNA"/>
</dbReference>
<dbReference type="Proteomes" id="UP000054532">
    <property type="component" value="Unassembled WGS sequence"/>
</dbReference>
<sequence>MQHGSLQQRVSLFASTPLLTAARVRATFDEQESGRRTTLVPVRRQRAAAASENRGASTATPLMFKPTHEWKEILPNQVLPAGLHIRVNLQTGQKEAKLLD</sequence>
<evidence type="ECO:0000313" key="6">
    <source>
        <dbReference type="Proteomes" id="UP000053864"/>
    </source>
</evidence>
<dbReference type="EMBL" id="KI685681">
    <property type="protein sequence ID" value="ETK89307.1"/>
    <property type="molecule type" value="Genomic_DNA"/>
</dbReference>
<evidence type="ECO:0000256" key="1">
    <source>
        <dbReference type="SAM" id="MobiDB-lite"/>
    </source>
</evidence>
<dbReference type="AlphaFoldDB" id="W2LGY0"/>
<reference evidence="3 6" key="3">
    <citation type="submission" date="2013-11" db="EMBL/GenBank/DDBJ databases">
        <title>The Genome Sequence of Phytophthora parasitica CJ05E6.</title>
        <authorList>
            <consortium name="The Broad Institute Genomics Platform"/>
            <person name="Russ C."/>
            <person name="Tyler B."/>
            <person name="Panabieres F."/>
            <person name="Shan W."/>
            <person name="Tripathy S."/>
            <person name="Grunwald N."/>
            <person name="Machado M."/>
            <person name="Johnson C.S."/>
            <person name="Arredondo F."/>
            <person name="Hong C."/>
            <person name="Coffey M."/>
            <person name="Young S.K."/>
            <person name="Zeng Q."/>
            <person name="Gargeya S."/>
            <person name="Fitzgerald M."/>
            <person name="Abouelleil A."/>
            <person name="Alvarado L."/>
            <person name="Chapman S.B."/>
            <person name="Gainer-Dewar J."/>
            <person name="Goldberg J."/>
            <person name="Griggs A."/>
            <person name="Gujja S."/>
            <person name="Hansen M."/>
            <person name="Howarth C."/>
            <person name="Imamovic A."/>
            <person name="Ireland A."/>
            <person name="Larimer J."/>
            <person name="McCowan C."/>
            <person name="Murphy C."/>
            <person name="Pearson M."/>
            <person name="Poon T.W."/>
            <person name="Priest M."/>
            <person name="Roberts A."/>
            <person name="Saif S."/>
            <person name="Shea T."/>
            <person name="Sykes S."/>
            <person name="Wortman J."/>
            <person name="Nusbaum C."/>
            <person name="Birren B."/>
        </authorList>
    </citation>
    <scope>NUCLEOTIDE SEQUENCE [LARGE SCALE GENOMIC DNA]</scope>
    <source>
        <strain evidence="3 6">CJ05E6</strain>
    </source>
</reference>
<evidence type="ECO:0000313" key="2">
    <source>
        <dbReference type="EMBL" id="ETK89307.1"/>
    </source>
</evidence>
<dbReference type="OMA" id="MRPAWLH"/>
<proteinExistence type="predicted"/>
<feature type="region of interest" description="Disordered" evidence="1">
    <location>
        <begin position="42"/>
        <end position="62"/>
    </location>
</feature>
<gene>
    <name evidence="5" type="ORF">L914_06526</name>
    <name evidence="2" type="ORF">L915_06615</name>
    <name evidence="3" type="ORF">L916_06553</name>
    <name evidence="4" type="ORF">L917_06424</name>
</gene>